<protein>
    <recommendedName>
        <fullName evidence="3">YbjN domain-containing protein</fullName>
    </recommendedName>
</protein>
<dbReference type="AlphaFoldDB" id="A0A0U0ZQW7"/>
<evidence type="ECO:0000313" key="1">
    <source>
        <dbReference type="EMBL" id="CPV61314.1"/>
    </source>
</evidence>
<sequence length="128" mass="14415">MRPVELASFLDRTLSEAGFVLDEVQESATYGNRPAWAIYYRRPDCKLQICSSVRDGGIDFFLASLDAPNELGVDNRSKQWHYMLMLSGTHDDLTTPGIDADDAAVMSWMKDLFEIHFSAAHSALLSRR</sequence>
<proteinExistence type="predicted"/>
<evidence type="ECO:0008006" key="3">
    <source>
        <dbReference type="Google" id="ProtNLM"/>
    </source>
</evidence>
<reference evidence="1 2" key="1">
    <citation type="submission" date="2015-03" db="EMBL/GenBank/DDBJ databases">
        <authorList>
            <person name="Murphy D."/>
        </authorList>
    </citation>
    <scope>NUCLEOTIDE SEQUENCE [LARGE SCALE GENOMIC DNA]</scope>
    <source>
        <strain evidence="1 2">PAP088</strain>
    </source>
</reference>
<gene>
    <name evidence="1" type="ORF">ERS075579_03308</name>
</gene>
<name>A0A0U0ZQW7_9MYCO</name>
<accession>A0A0U0ZQW7</accession>
<dbReference type="EMBL" id="CSWP01000007">
    <property type="protein sequence ID" value="CPV61314.1"/>
    <property type="molecule type" value="Genomic_DNA"/>
</dbReference>
<evidence type="ECO:0000313" key="2">
    <source>
        <dbReference type="Proteomes" id="UP000045782"/>
    </source>
</evidence>
<organism evidence="1 2">
    <name type="scientific">Mycobacteroides abscessus</name>
    <dbReference type="NCBI Taxonomy" id="36809"/>
    <lineage>
        <taxon>Bacteria</taxon>
        <taxon>Bacillati</taxon>
        <taxon>Actinomycetota</taxon>
        <taxon>Actinomycetes</taxon>
        <taxon>Mycobacteriales</taxon>
        <taxon>Mycobacteriaceae</taxon>
        <taxon>Mycobacteroides</taxon>
    </lineage>
</organism>
<dbReference type="Proteomes" id="UP000045782">
    <property type="component" value="Unassembled WGS sequence"/>
</dbReference>